<proteinExistence type="predicted"/>
<accession>A0AAV2T0R8</accession>
<evidence type="ECO:0000313" key="3">
    <source>
        <dbReference type="Proteomes" id="UP001497525"/>
    </source>
</evidence>
<dbReference type="EMBL" id="CAXLJL010000014">
    <property type="protein sequence ID" value="CAL5129724.1"/>
    <property type="molecule type" value="Genomic_DNA"/>
</dbReference>
<feature type="compositionally biased region" description="Acidic residues" evidence="1">
    <location>
        <begin position="65"/>
        <end position="79"/>
    </location>
</feature>
<reference evidence="2" key="1">
    <citation type="submission" date="2024-06" db="EMBL/GenBank/DDBJ databases">
        <authorList>
            <person name="Liu X."/>
            <person name="Lenzi L."/>
            <person name="Haldenby T S."/>
            <person name="Uol C."/>
        </authorList>
    </citation>
    <scope>NUCLEOTIDE SEQUENCE</scope>
</reference>
<protein>
    <submittedName>
        <fullName evidence="2">Uncharacterized protein</fullName>
    </submittedName>
</protein>
<feature type="region of interest" description="Disordered" evidence="1">
    <location>
        <begin position="22"/>
        <end position="79"/>
    </location>
</feature>
<name>A0AAV2T0R8_CALDB</name>
<feature type="compositionally biased region" description="Basic and acidic residues" evidence="1">
    <location>
        <begin position="22"/>
        <end position="41"/>
    </location>
</feature>
<evidence type="ECO:0000313" key="2">
    <source>
        <dbReference type="EMBL" id="CAL5129724.1"/>
    </source>
</evidence>
<sequence length="198" mass="22684">MTNWSQLNKSKELLKSDIVKYRQMLNDESKPEADSDPEPPKKKSRPRRSKNGCRRRIADPSQPWLEEDDSDVPDVGNLDELDDDEYFRRLEEEKLREEAEEAERKRRVSRPRACNYPRKNIHGCGFIYYVASSKPQTGSLFTSLVGKIPVLILTSFTGDHSVEGTIVVTLSKRLGHLESAAFCQGITTSPQRSHTEQY</sequence>
<feature type="compositionally biased region" description="Basic residues" evidence="1">
    <location>
        <begin position="42"/>
        <end position="55"/>
    </location>
</feature>
<comment type="caution">
    <text evidence="2">The sequence shown here is derived from an EMBL/GenBank/DDBJ whole genome shotgun (WGS) entry which is preliminary data.</text>
</comment>
<evidence type="ECO:0000256" key="1">
    <source>
        <dbReference type="SAM" id="MobiDB-lite"/>
    </source>
</evidence>
<dbReference type="Proteomes" id="UP001497525">
    <property type="component" value="Unassembled WGS sequence"/>
</dbReference>
<gene>
    <name evidence="2" type="ORF">CDAUBV1_LOCUS797</name>
</gene>
<organism evidence="2 3">
    <name type="scientific">Calicophoron daubneyi</name>
    <name type="common">Rumen fluke</name>
    <name type="synonym">Paramphistomum daubneyi</name>
    <dbReference type="NCBI Taxonomy" id="300641"/>
    <lineage>
        <taxon>Eukaryota</taxon>
        <taxon>Metazoa</taxon>
        <taxon>Spiralia</taxon>
        <taxon>Lophotrochozoa</taxon>
        <taxon>Platyhelminthes</taxon>
        <taxon>Trematoda</taxon>
        <taxon>Digenea</taxon>
        <taxon>Plagiorchiida</taxon>
        <taxon>Pronocephalata</taxon>
        <taxon>Paramphistomoidea</taxon>
        <taxon>Paramphistomidae</taxon>
        <taxon>Calicophoron</taxon>
    </lineage>
</organism>
<dbReference type="AlphaFoldDB" id="A0AAV2T0R8"/>